<dbReference type="Pfam" id="PF12848">
    <property type="entry name" value="ABC_tran_Xtn"/>
    <property type="match status" value="1"/>
</dbReference>
<dbReference type="InterPro" id="IPR027417">
    <property type="entry name" value="P-loop_NTPase"/>
</dbReference>
<dbReference type="EMBL" id="CP021434">
    <property type="protein sequence ID" value="ARU62349.1"/>
    <property type="molecule type" value="Genomic_DNA"/>
</dbReference>
<keyword evidence="1" id="KW-0547">Nucleotide-binding</keyword>
<protein>
    <recommendedName>
        <fullName evidence="4">ABC transporter domain-containing protein</fullName>
    </recommendedName>
</protein>
<dbReference type="Proteomes" id="UP000195437">
    <property type="component" value="Chromosome"/>
</dbReference>
<dbReference type="GO" id="GO:0005524">
    <property type="term" value="F:ATP binding"/>
    <property type="evidence" value="ECO:0007669"/>
    <property type="project" value="UniProtKB-KW"/>
</dbReference>
<keyword evidence="2" id="KW-0067">ATP-binding</keyword>
<keyword evidence="3" id="KW-0175">Coiled coil</keyword>
<gene>
    <name evidence="5" type="ORF">CBW65_16305</name>
</gene>
<evidence type="ECO:0000256" key="2">
    <source>
        <dbReference type="ARBA" id="ARBA00022840"/>
    </source>
</evidence>
<dbReference type="AlphaFoldDB" id="A0A1Y0IQM9"/>
<dbReference type="SUPFAM" id="SSF52540">
    <property type="entry name" value="P-loop containing nucleoside triphosphate hydrolases"/>
    <property type="match status" value="2"/>
</dbReference>
<organism evidence="5 6">
    <name type="scientific">Tumebacillus avium</name>
    <dbReference type="NCBI Taxonomy" id="1903704"/>
    <lineage>
        <taxon>Bacteria</taxon>
        <taxon>Bacillati</taxon>
        <taxon>Bacillota</taxon>
        <taxon>Bacilli</taxon>
        <taxon>Bacillales</taxon>
        <taxon>Alicyclobacillaceae</taxon>
        <taxon>Tumebacillus</taxon>
    </lineage>
</organism>
<dbReference type="Gene3D" id="3.40.50.300">
    <property type="entry name" value="P-loop containing nucleotide triphosphate hydrolases"/>
    <property type="match status" value="2"/>
</dbReference>
<feature type="domain" description="ABC transporter" evidence="4">
    <location>
        <begin position="76"/>
        <end position="336"/>
    </location>
</feature>
<dbReference type="KEGG" id="tum:CBW65_16305"/>
<feature type="domain" description="ABC transporter" evidence="4">
    <location>
        <begin position="420"/>
        <end position="632"/>
    </location>
</feature>
<dbReference type="NCBIfam" id="NF000355">
    <property type="entry name" value="ribo_prot_ABC_F"/>
    <property type="match status" value="1"/>
</dbReference>
<reference evidence="6" key="1">
    <citation type="submission" date="2017-05" db="EMBL/GenBank/DDBJ databases">
        <authorList>
            <person name="Sung H."/>
        </authorList>
    </citation>
    <scope>NUCLEOTIDE SEQUENCE [LARGE SCALE GENOMIC DNA]</scope>
    <source>
        <strain evidence="6">AR23208</strain>
    </source>
</reference>
<dbReference type="InterPro" id="IPR051309">
    <property type="entry name" value="ABCF_ATPase"/>
</dbReference>
<dbReference type="CDD" id="cd03221">
    <property type="entry name" value="ABCF_EF-3"/>
    <property type="match status" value="2"/>
</dbReference>
<feature type="coiled-coil region" evidence="3">
    <location>
        <begin position="374"/>
        <end position="401"/>
    </location>
</feature>
<dbReference type="PANTHER" id="PTHR42855:SF2">
    <property type="entry name" value="DRUG RESISTANCE ABC TRANSPORTER,ATP-BINDING PROTEIN"/>
    <property type="match status" value="1"/>
</dbReference>
<keyword evidence="6" id="KW-1185">Reference proteome</keyword>
<evidence type="ECO:0000256" key="3">
    <source>
        <dbReference type="SAM" id="Coils"/>
    </source>
</evidence>
<dbReference type="InterPro" id="IPR003439">
    <property type="entry name" value="ABC_transporter-like_ATP-bd"/>
</dbReference>
<dbReference type="PROSITE" id="PS50893">
    <property type="entry name" value="ABC_TRANSPORTER_2"/>
    <property type="match status" value="2"/>
</dbReference>
<dbReference type="GO" id="GO:0016887">
    <property type="term" value="F:ATP hydrolysis activity"/>
    <property type="evidence" value="ECO:0007669"/>
    <property type="project" value="InterPro"/>
</dbReference>
<proteinExistence type="predicted"/>
<dbReference type="InterPro" id="IPR032781">
    <property type="entry name" value="ABC_tran_Xtn"/>
</dbReference>
<evidence type="ECO:0000259" key="4">
    <source>
        <dbReference type="PROSITE" id="PS50893"/>
    </source>
</evidence>
<evidence type="ECO:0000313" key="5">
    <source>
        <dbReference type="EMBL" id="ARU62349.1"/>
    </source>
</evidence>
<sequence length="682" mass="77632">MLRERDRCALFTRLSKWTHVDKRLMRHSHVLAYFLISSCGNGYLLIECWKPWSRLLTAAFLRGCPSDWEGFTMLVVKMIGLKKMFVTRTVFENLEASIAWGEKVAIVGPNGVGKTTLLNMLTGTEAPDAGAIVWDPQIDPKRIGLLTQQIQLQDGETVREFVRGARPELLAVEREMRQIETEMSKDISREIMAEELVSRYGTLQERFEAQGGYTFDSELDRVLQEVGLSAEVWETELKAASGGQKTRAQLAKLLLGEPQVLLLDEPTNHLDAETMDWLEDAIRSFAGTVVTVSHDRYFLDRIATRILELSPQRIGSYPGNYTAYQEQKEVERRTQQVQYQKQQVEMQHLEELIGMYKKWYIRAHNAGGGSKKRTKGHISRMRNKEKQLERLQAQKVEQPKELQSIQLSFDSGDKLGNRLFLVENAAVRFGERTLYTGVNFAVERGARMALVGPNGIGKSTLLKVLTGDLAPMEGTVKVSPQVQIGYFGQEVDRLDPEKSILEEVLELDTLTQAEARTVLAGFLFRGEAVFKKIGTLSQGEKCRVAFVKLYFSGANVLVLDEPTNYLDIPARQRVEQALENFPGTLLLVSHDRYMVQRLATQLLLFQPGQVTHFDGGWQAWQEHQERRRFTPEELALQERRMILQMELSRLAEKLDNPQSRPEERERAAVQLTSVQGLLRAMS</sequence>
<dbReference type="PANTHER" id="PTHR42855">
    <property type="entry name" value="ABC TRANSPORTER ATP-BINDING SUBUNIT"/>
    <property type="match status" value="1"/>
</dbReference>
<dbReference type="SMART" id="SM00382">
    <property type="entry name" value="AAA"/>
    <property type="match status" value="2"/>
</dbReference>
<accession>A0A1Y0IQM9</accession>
<name>A0A1Y0IQM9_9BACL</name>
<dbReference type="InterPro" id="IPR003593">
    <property type="entry name" value="AAA+_ATPase"/>
</dbReference>
<dbReference type="FunFam" id="3.40.50.300:FF:000011">
    <property type="entry name" value="Putative ABC transporter ATP-binding component"/>
    <property type="match status" value="1"/>
</dbReference>
<dbReference type="OrthoDB" id="9760950at2"/>
<evidence type="ECO:0000313" key="6">
    <source>
        <dbReference type="Proteomes" id="UP000195437"/>
    </source>
</evidence>
<dbReference type="Pfam" id="PF00005">
    <property type="entry name" value="ABC_tran"/>
    <property type="match status" value="2"/>
</dbReference>
<evidence type="ECO:0000256" key="1">
    <source>
        <dbReference type="ARBA" id="ARBA00022741"/>
    </source>
</evidence>